<dbReference type="AlphaFoldDB" id="A0A1J5T5J4"/>
<evidence type="ECO:0000313" key="1">
    <source>
        <dbReference type="EMBL" id="OIR16127.1"/>
    </source>
</evidence>
<proteinExistence type="predicted"/>
<dbReference type="InterPro" id="IPR008792">
    <property type="entry name" value="PQQD"/>
</dbReference>
<evidence type="ECO:0000313" key="2">
    <source>
        <dbReference type="Proteomes" id="UP000183080"/>
    </source>
</evidence>
<comment type="caution">
    <text evidence="1">The sequence shown here is derived from an EMBL/GenBank/DDBJ whole genome shotgun (WGS) entry which is preliminary data.</text>
</comment>
<gene>
    <name evidence="1" type="ORF">BD935_03270</name>
</gene>
<name>A0A1J5T5J4_9ARCH</name>
<accession>A0A1J5T5J4</accession>
<evidence type="ECO:0008006" key="3">
    <source>
        <dbReference type="Google" id="ProtNLM"/>
    </source>
</evidence>
<dbReference type="STRING" id="1888995.BD935_03270"/>
<dbReference type="Pfam" id="PF05402">
    <property type="entry name" value="PqqD"/>
    <property type="match status" value="1"/>
</dbReference>
<organism evidence="1 2">
    <name type="scientific">Marine Group III euryarchaeote CG-Epi1</name>
    <dbReference type="NCBI Taxonomy" id="1888995"/>
    <lineage>
        <taxon>Archaea</taxon>
        <taxon>Methanobacteriati</taxon>
        <taxon>Thermoplasmatota</taxon>
        <taxon>Thermoplasmata</taxon>
        <taxon>Candidatus Thermoprofundales</taxon>
    </lineage>
</organism>
<dbReference type="InterPro" id="IPR041881">
    <property type="entry name" value="PqqD_sf"/>
</dbReference>
<dbReference type="EMBL" id="MIZA01000025">
    <property type="protein sequence ID" value="OIR16127.1"/>
    <property type="molecule type" value="Genomic_DNA"/>
</dbReference>
<dbReference type="Proteomes" id="UP000183080">
    <property type="component" value="Unassembled WGS sequence"/>
</dbReference>
<sequence length="112" mass="13186">MKENLLEHRPTQIKNNEIESVYENGKITIIYPKKFGRIEKWVKDRIGGPDQVRRPLDKFTTFIWENCNGENNIAEIISKFDRKFGEEVAPADVRVQKFIKQLLELNLITLNL</sequence>
<dbReference type="Gene3D" id="1.10.10.1150">
    <property type="entry name" value="Coenzyme PQQ synthesis protein D (PqqD)"/>
    <property type="match status" value="1"/>
</dbReference>
<protein>
    <recommendedName>
        <fullName evidence="3">PqqD family protein</fullName>
    </recommendedName>
</protein>
<reference evidence="1 2" key="1">
    <citation type="submission" date="2016-08" db="EMBL/GenBank/DDBJ databases">
        <title>New Insights into Marine Group III Euryarchaeota, from dark to light.</title>
        <authorList>
            <person name="Haro-Moreno J.M."/>
            <person name="Rodriguez-Valera F."/>
            <person name="Lopez-Garcia P."/>
            <person name="Moreira D."/>
            <person name="Martin-Cuadrado A.B."/>
        </authorList>
    </citation>
    <scope>NUCLEOTIDE SEQUENCE [LARGE SCALE GENOMIC DNA]</scope>
    <source>
        <strain evidence="1">CG-Epi1</strain>
    </source>
</reference>